<gene>
    <name evidence="2" type="ORF">GCM10010466_43230</name>
</gene>
<accession>A0ABP6NGD9</accession>
<evidence type="ECO:0000256" key="1">
    <source>
        <dbReference type="SAM" id="MobiDB-lite"/>
    </source>
</evidence>
<protein>
    <submittedName>
        <fullName evidence="2">Uncharacterized protein</fullName>
    </submittedName>
</protein>
<evidence type="ECO:0000313" key="2">
    <source>
        <dbReference type="EMBL" id="GAA3147566.1"/>
    </source>
</evidence>
<dbReference type="EMBL" id="BAAAUT010000035">
    <property type="protein sequence ID" value="GAA3147566.1"/>
    <property type="molecule type" value="Genomic_DNA"/>
</dbReference>
<name>A0ABP6NGD9_9ACTN</name>
<sequence>MYSGCGGRMDTRRLDDDRQRAWRAYLRMQARLGAAHHPRRPLAIGLPPGSAQLGGDARASEGVSVVGDEHPVLEVPTLQGRAPFRPPGRSGRLSGGGTGRPAMLRGPLPAYRAGMPMTGRSRPAVSPRAGSVLLSDGRRGRRRGPCPGR</sequence>
<feature type="compositionally biased region" description="Basic residues" evidence="1">
    <location>
        <begin position="139"/>
        <end position="149"/>
    </location>
</feature>
<feature type="region of interest" description="Disordered" evidence="1">
    <location>
        <begin position="39"/>
        <end position="149"/>
    </location>
</feature>
<comment type="caution">
    <text evidence="2">The sequence shown here is derived from an EMBL/GenBank/DDBJ whole genome shotgun (WGS) entry which is preliminary data.</text>
</comment>
<keyword evidence="3" id="KW-1185">Reference proteome</keyword>
<dbReference type="Proteomes" id="UP001500320">
    <property type="component" value="Unassembled WGS sequence"/>
</dbReference>
<organism evidence="2 3">
    <name type="scientific">Planomonospora alba</name>
    <dbReference type="NCBI Taxonomy" id="161354"/>
    <lineage>
        <taxon>Bacteria</taxon>
        <taxon>Bacillati</taxon>
        <taxon>Actinomycetota</taxon>
        <taxon>Actinomycetes</taxon>
        <taxon>Streptosporangiales</taxon>
        <taxon>Streptosporangiaceae</taxon>
        <taxon>Planomonospora</taxon>
    </lineage>
</organism>
<reference evidence="3" key="1">
    <citation type="journal article" date="2019" name="Int. J. Syst. Evol. Microbiol.">
        <title>The Global Catalogue of Microorganisms (GCM) 10K type strain sequencing project: providing services to taxonomists for standard genome sequencing and annotation.</title>
        <authorList>
            <consortium name="The Broad Institute Genomics Platform"/>
            <consortium name="The Broad Institute Genome Sequencing Center for Infectious Disease"/>
            <person name="Wu L."/>
            <person name="Ma J."/>
        </authorList>
    </citation>
    <scope>NUCLEOTIDE SEQUENCE [LARGE SCALE GENOMIC DNA]</scope>
    <source>
        <strain evidence="3">JCM 9373</strain>
    </source>
</reference>
<proteinExistence type="predicted"/>
<evidence type="ECO:0000313" key="3">
    <source>
        <dbReference type="Proteomes" id="UP001500320"/>
    </source>
</evidence>